<accession>A0A6L2N8I3</accession>
<protein>
    <submittedName>
        <fullName evidence="1">Uncharacterized protein</fullName>
    </submittedName>
</protein>
<comment type="caution">
    <text evidence="1">The sequence shown here is derived from an EMBL/GenBank/DDBJ whole genome shotgun (WGS) entry which is preliminary data.</text>
</comment>
<dbReference type="EMBL" id="BKCJ010008154">
    <property type="protein sequence ID" value="GEU80834.1"/>
    <property type="molecule type" value="Genomic_DNA"/>
</dbReference>
<organism evidence="1">
    <name type="scientific">Tanacetum cinerariifolium</name>
    <name type="common">Dalmatian daisy</name>
    <name type="synonym">Chrysanthemum cinerariifolium</name>
    <dbReference type="NCBI Taxonomy" id="118510"/>
    <lineage>
        <taxon>Eukaryota</taxon>
        <taxon>Viridiplantae</taxon>
        <taxon>Streptophyta</taxon>
        <taxon>Embryophyta</taxon>
        <taxon>Tracheophyta</taxon>
        <taxon>Spermatophyta</taxon>
        <taxon>Magnoliopsida</taxon>
        <taxon>eudicotyledons</taxon>
        <taxon>Gunneridae</taxon>
        <taxon>Pentapetalae</taxon>
        <taxon>asterids</taxon>
        <taxon>campanulids</taxon>
        <taxon>Asterales</taxon>
        <taxon>Asteraceae</taxon>
        <taxon>Asteroideae</taxon>
        <taxon>Anthemideae</taxon>
        <taxon>Anthemidinae</taxon>
        <taxon>Tanacetum</taxon>
    </lineage>
</organism>
<name>A0A6L2N8I3_TANCI</name>
<evidence type="ECO:0000313" key="1">
    <source>
        <dbReference type="EMBL" id="GEU80834.1"/>
    </source>
</evidence>
<proteinExistence type="predicted"/>
<gene>
    <name evidence="1" type="ORF">Tci_052812</name>
</gene>
<reference evidence="1" key="1">
    <citation type="journal article" date="2019" name="Sci. Rep.">
        <title>Draft genome of Tanacetum cinerariifolium, the natural source of mosquito coil.</title>
        <authorList>
            <person name="Yamashiro T."/>
            <person name="Shiraishi A."/>
            <person name="Satake H."/>
            <person name="Nakayama K."/>
        </authorList>
    </citation>
    <scope>NUCLEOTIDE SEQUENCE</scope>
</reference>
<sequence>MSKHNLLQYLELDAGKDKRDRIHRRPARYRFHLLNRFLGFLMHGLCLQAECDNRDWLIKTDGDVTGSNLE</sequence>
<dbReference type="AlphaFoldDB" id="A0A6L2N8I3"/>